<dbReference type="AlphaFoldDB" id="A0A943TA42"/>
<keyword evidence="2" id="KW-0813">Transport</keyword>
<dbReference type="EMBL" id="JAGZXI010000001">
    <property type="protein sequence ID" value="MBS6634187.1"/>
    <property type="molecule type" value="Genomic_DNA"/>
</dbReference>
<evidence type="ECO:0000259" key="11">
    <source>
        <dbReference type="PROSITE" id="PS50893"/>
    </source>
</evidence>
<dbReference type="SUPFAM" id="SSF52540">
    <property type="entry name" value="P-loop containing nucleoside triphosphate hydrolases"/>
    <property type="match status" value="1"/>
</dbReference>
<dbReference type="GO" id="GO:0005524">
    <property type="term" value="F:ATP binding"/>
    <property type="evidence" value="ECO:0007669"/>
    <property type="project" value="UniProtKB-KW"/>
</dbReference>
<dbReference type="Proteomes" id="UP000739069">
    <property type="component" value="Unassembled WGS sequence"/>
</dbReference>
<dbReference type="InterPro" id="IPR018449">
    <property type="entry name" value="NIL_domain"/>
</dbReference>
<dbReference type="PANTHER" id="PTHR43166:SF30">
    <property type="entry name" value="METHIONINE IMPORT ATP-BINDING PROTEIN METN"/>
    <property type="match status" value="1"/>
</dbReference>
<sequence>MSEQLEEVVEGLPQPMVILDGVSKVFGNGPKAVTAVDNVSLTINRGEIFAIIGYSGAGKSTLVRLINGLETTTSGTLIVDDFEISGKRDSELRKARTNIGMIFQQFNLMNSRTVLGNVEFPLKIAGWSKKNRRARALEMLEFVGLADRAGHYPNQLSGGQKQRVGIARALATNPALLLADESTSALDPETTHEVLALLKKVNRDLGVTVVVITHEMDVVSTIADRVAVMESGRVVEEGNVYDVFSNPQTDVAKLFVATTVKLAPTGKEAAELRANHRGYLVNVEIVEGNQELGKVLSYLGARNVRFNIVGGGIETLQGKAYGTLTLELLGEITSIDAAVAELKTVARVQEVR</sequence>
<comment type="caution">
    <text evidence="12">The sequence shown here is derived from an EMBL/GenBank/DDBJ whole genome shotgun (WGS) entry which is preliminary data.</text>
</comment>
<dbReference type="Gene3D" id="3.30.70.260">
    <property type="match status" value="1"/>
</dbReference>
<evidence type="ECO:0000256" key="4">
    <source>
        <dbReference type="ARBA" id="ARBA00022741"/>
    </source>
</evidence>
<evidence type="ECO:0000256" key="10">
    <source>
        <dbReference type="ARBA" id="ARBA00063837"/>
    </source>
</evidence>
<keyword evidence="5 12" id="KW-0067">ATP-binding</keyword>
<name>A0A943TA42_9MICC</name>
<dbReference type="InterPro" id="IPR050086">
    <property type="entry name" value="MetN_ABC_transporter-like"/>
</dbReference>
<proteinExistence type="inferred from homology"/>
<evidence type="ECO:0000256" key="1">
    <source>
        <dbReference type="ARBA" id="ARBA00005417"/>
    </source>
</evidence>
<dbReference type="FunFam" id="3.40.50.300:FF:000056">
    <property type="entry name" value="Cell division ATP-binding protein FtsE"/>
    <property type="match status" value="1"/>
</dbReference>
<dbReference type="Pfam" id="PF09383">
    <property type="entry name" value="NIL"/>
    <property type="match status" value="1"/>
</dbReference>
<reference evidence="12" key="1">
    <citation type="submission" date="2021-02" db="EMBL/GenBank/DDBJ databases">
        <title>Infant gut strain persistence is associated with maternal origin, phylogeny, and functional potential including surface adhesion and iron acquisition.</title>
        <authorList>
            <person name="Lou Y.C."/>
        </authorList>
    </citation>
    <scope>NUCLEOTIDE SEQUENCE</scope>
    <source>
        <strain evidence="12">L1_008_092G1_dasL1_008_092G1_concoct_16</strain>
    </source>
</reference>
<dbReference type="PROSITE" id="PS50893">
    <property type="entry name" value="ABC_TRANSPORTER_2"/>
    <property type="match status" value="1"/>
</dbReference>
<accession>A0A943TA42</accession>
<evidence type="ECO:0000256" key="9">
    <source>
        <dbReference type="ARBA" id="ARBA00054718"/>
    </source>
</evidence>
<protein>
    <submittedName>
        <fullName evidence="12">Methionine ABC transporter ATP-binding protein</fullName>
    </submittedName>
</protein>
<organism evidence="12 13">
    <name type="scientific">Rothia mucilaginosa</name>
    <dbReference type="NCBI Taxonomy" id="43675"/>
    <lineage>
        <taxon>Bacteria</taxon>
        <taxon>Bacillati</taxon>
        <taxon>Actinomycetota</taxon>
        <taxon>Actinomycetes</taxon>
        <taxon>Micrococcales</taxon>
        <taxon>Micrococcaceae</taxon>
        <taxon>Rothia</taxon>
    </lineage>
</organism>
<dbReference type="GO" id="GO:0005886">
    <property type="term" value="C:plasma membrane"/>
    <property type="evidence" value="ECO:0007669"/>
    <property type="project" value="UniProtKB-ARBA"/>
</dbReference>
<dbReference type="InterPro" id="IPR017871">
    <property type="entry name" value="ABC_transporter-like_CS"/>
</dbReference>
<dbReference type="InterPro" id="IPR041701">
    <property type="entry name" value="MetN_ABC"/>
</dbReference>
<dbReference type="Pfam" id="PF00005">
    <property type="entry name" value="ABC_tran"/>
    <property type="match status" value="1"/>
</dbReference>
<keyword evidence="6" id="KW-1278">Translocase</keyword>
<dbReference type="SMART" id="SM00382">
    <property type="entry name" value="AAA"/>
    <property type="match status" value="1"/>
</dbReference>
<evidence type="ECO:0000256" key="8">
    <source>
        <dbReference type="ARBA" id="ARBA00023136"/>
    </source>
</evidence>
<dbReference type="Gene3D" id="3.40.50.300">
    <property type="entry name" value="P-loop containing nucleotide triphosphate hydrolases"/>
    <property type="match status" value="1"/>
</dbReference>
<dbReference type="SUPFAM" id="SSF55021">
    <property type="entry name" value="ACT-like"/>
    <property type="match status" value="1"/>
</dbReference>
<dbReference type="CDD" id="cd03258">
    <property type="entry name" value="ABC_MetN_methionine_transporter"/>
    <property type="match status" value="1"/>
</dbReference>
<dbReference type="GO" id="GO:0016887">
    <property type="term" value="F:ATP hydrolysis activity"/>
    <property type="evidence" value="ECO:0007669"/>
    <property type="project" value="InterPro"/>
</dbReference>
<keyword evidence="7" id="KW-0029">Amino-acid transport</keyword>
<dbReference type="InterPro" id="IPR027417">
    <property type="entry name" value="P-loop_NTPase"/>
</dbReference>
<evidence type="ECO:0000256" key="2">
    <source>
        <dbReference type="ARBA" id="ARBA00022448"/>
    </source>
</evidence>
<dbReference type="PROSITE" id="PS00211">
    <property type="entry name" value="ABC_TRANSPORTER_1"/>
    <property type="match status" value="1"/>
</dbReference>
<comment type="subunit">
    <text evidence="10">Homodimer. Forms a membrane-associated complex with FtsX.</text>
</comment>
<evidence type="ECO:0000256" key="6">
    <source>
        <dbReference type="ARBA" id="ARBA00022967"/>
    </source>
</evidence>
<keyword evidence="8" id="KW-0472">Membrane</keyword>
<comment type="function">
    <text evidence="9">Part of the ABC transporter FtsEX involved in cellular division. Has ATPase activity.</text>
</comment>
<keyword evidence="4" id="KW-0547">Nucleotide-binding</keyword>
<dbReference type="InterPro" id="IPR003593">
    <property type="entry name" value="AAA+_ATPase"/>
</dbReference>
<dbReference type="PANTHER" id="PTHR43166">
    <property type="entry name" value="AMINO ACID IMPORT ATP-BINDING PROTEIN"/>
    <property type="match status" value="1"/>
</dbReference>
<evidence type="ECO:0000313" key="13">
    <source>
        <dbReference type="Proteomes" id="UP000739069"/>
    </source>
</evidence>
<comment type="similarity">
    <text evidence="1">Belongs to the ABC transporter superfamily.</text>
</comment>
<evidence type="ECO:0000313" key="12">
    <source>
        <dbReference type="EMBL" id="MBS6634187.1"/>
    </source>
</evidence>
<feature type="domain" description="ABC transporter" evidence="11">
    <location>
        <begin position="17"/>
        <end position="256"/>
    </location>
</feature>
<evidence type="ECO:0000256" key="5">
    <source>
        <dbReference type="ARBA" id="ARBA00022840"/>
    </source>
</evidence>
<evidence type="ECO:0000256" key="7">
    <source>
        <dbReference type="ARBA" id="ARBA00022970"/>
    </source>
</evidence>
<dbReference type="SMART" id="SM00930">
    <property type="entry name" value="NIL"/>
    <property type="match status" value="1"/>
</dbReference>
<dbReference type="InterPro" id="IPR045865">
    <property type="entry name" value="ACT-like_dom_sf"/>
</dbReference>
<evidence type="ECO:0000256" key="3">
    <source>
        <dbReference type="ARBA" id="ARBA00022475"/>
    </source>
</evidence>
<dbReference type="GO" id="GO:0006865">
    <property type="term" value="P:amino acid transport"/>
    <property type="evidence" value="ECO:0007669"/>
    <property type="project" value="UniProtKB-KW"/>
</dbReference>
<gene>
    <name evidence="12" type="ORF">KH265_00730</name>
</gene>
<dbReference type="InterPro" id="IPR003439">
    <property type="entry name" value="ABC_transporter-like_ATP-bd"/>
</dbReference>
<dbReference type="RefSeq" id="WP_204860324.1">
    <property type="nucleotide sequence ID" value="NZ_CABFLY010000001.1"/>
</dbReference>
<keyword evidence="3" id="KW-1003">Cell membrane</keyword>